<sequence length="390" mass="44973">MFRPQPTLWTHVYGSEGNWAPLPQSDGYEIQDATKYYGNVTGEDFTRYSDFFIKYSFSDQWRDHKVHGVYSDGLTNEDGECLGSWVVHNNVETYYGGPLHSDIMADGIAYDYIVSSHHGARTPNVTNGFDRTYGPSYRHVNKGGSLEKLAADAAQYADPTWNADFYDDIAKYVPNYTKSNKRSTFKATIELPSGAKRPIAVLSENRQDFQNNTIHSESLQFWADVDPESEAIEIPRVVENTYRLTVYADGIFGQFIKNDVEVSRSASKRDALRFSWEEESAGEEVWRIGTPDKEAAEFKHGRKPWADSELQPEEHRLYWAVHDFPTDFPDGVDFKVGESDIAEDFNYIHWSRISEVGNFFRDEPYLKNVNNWTIRFDLDKTQLEKPRRRP</sequence>
<name>A0ABR1GV19_9HYPO</name>
<organism evidence="4 5">
    <name type="scientific">Neonectria punicea</name>
    <dbReference type="NCBI Taxonomy" id="979145"/>
    <lineage>
        <taxon>Eukaryota</taxon>
        <taxon>Fungi</taxon>
        <taxon>Dikarya</taxon>
        <taxon>Ascomycota</taxon>
        <taxon>Pezizomycotina</taxon>
        <taxon>Sordariomycetes</taxon>
        <taxon>Hypocreomycetidae</taxon>
        <taxon>Hypocreales</taxon>
        <taxon>Nectriaceae</taxon>
        <taxon>Neonectria</taxon>
    </lineage>
</organism>
<dbReference type="InterPro" id="IPR011013">
    <property type="entry name" value="Gal_mutarotase_sf_dom"/>
</dbReference>
<dbReference type="SUPFAM" id="SSF74650">
    <property type="entry name" value="Galactose mutarotase-like"/>
    <property type="match status" value="1"/>
</dbReference>
<evidence type="ECO:0000259" key="3">
    <source>
        <dbReference type="Pfam" id="PF14686"/>
    </source>
</evidence>
<comment type="caution">
    <text evidence="4">The sequence shown here is derived from an EMBL/GenBank/DDBJ whole genome shotgun (WGS) entry which is preliminary data.</text>
</comment>
<dbReference type="SUPFAM" id="SSF49785">
    <property type="entry name" value="Galactose-binding domain-like"/>
    <property type="match status" value="1"/>
</dbReference>
<dbReference type="Pfam" id="PF14686">
    <property type="entry name" value="fn3_3"/>
    <property type="match status" value="1"/>
</dbReference>
<dbReference type="InterPro" id="IPR008979">
    <property type="entry name" value="Galactose-bd-like_sf"/>
</dbReference>
<keyword evidence="5" id="KW-1185">Reference proteome</keyword>
<evidence type="ECO:0000313" key="5">
    <source>
        <dbReference type="Proteomes" id="UP001498476"/>
    </source>
</evidence>
<evidence type="ECO:0008006" key="6">
    <source>
        <dbReference type="Google" id="ProtNLM"/>
    </source>
</evidence>
<evidence type="ECO:0000259" key="2">
    <source>
        <dbReference type="Pfam" id="PF14683"/>
    </source>
</evidence>
<keyword evidence="1" id="KW-0325">Glycoprotein</keyword>
<feature type="domain" description="Rhamnogalacturonan lyase" evidence="2">
    <location>
        <begin position="285"/>
        <end position="382"/>
    </location>
</feature>
<evidence type="ECO:0000313" key="4">
    <source>
        <dbReference type="EMBL" id="KAK7409211.1"/>
    </source>
</evidence>
<proteinExistence type="predicted"/>
<reference evidence="4 5" key="1">
    <citation type="journal article" date="2025" name="Microbiol. Resour. Announc.">
        <title>Draft genome sequences for Neonectria magnoliae and Neonectria punicea, canker pathogens of Liriodendron tulipifera and Acer saccharum in West Virginia.</title>
        <authorList>
            <person name="Petronek H.M."/>
            <person name="Kasson M.T."/>
            <person name="Metheny A.M."/>
            <person name="Stauder C.M."/>
            <person name="Lovett B."/>
            <person name="Lynch S.C."/>
            <person name="Garnas J.R."/>
            <person name="Kasson L.R."/>
            <person name="Stajich J.E."/>
        </authorList>
    </citation>
    <scope>NUCLEOTIDE SEQUENCE [LARGE SCALE GENOMIC DNA]</scope>
    <source>
        <strain evidence="4 5">NRRL 64653</strain>
    </source>
</reference>
<dbReference type="InterPro" id="IPR029411">
    <property type="entry name" value="RG-lyase_III"/>
</dbReference>
<dbReference type="EMBL" id="JAZAVJ010000158">
    <property type="protein sequence ID" value="KAK7409211.1"/>
    <property type="molecule type" value="Genomic_DNA"/>
</dbReference>
<dbReference type="InterPro" id="IPR014718">
    <property type="entry name" value="GH-type_carb-bd"/>
</dbReference>
<dbReference type="Gene3D" id="2.70.98.10">
    <property type="match status" value="1"/>
</dbReference>
<protein>
    <recommendedName>
        <fullName evidence="6">Rhamnogalacturonan endolyase</fullName>
    </recommendedName>
</protein>
<dbReference type="InterPro" id="IPR029413">
    <property type="entry name" value="RG-lyase_II"/>
</dbReference>
<dbReference type="InterPro" id="IPR051850">
    <property type="entry name" value="Polysacch_Lyase_4"/>
</dbReference>
<dbReference type="CDD" id="cd10316">
    <property type="entry name" value="RGL4_M"/>
    <property type="match status" value="1"/>
</dbReference>
<feature type="domain" description="Rhamnogalacturonan lyase" evidence="3">
    <location>
        <begin position="192"/>
        <end position="266"/>
    </location>
</feature>
<gene>
    <name evidence="4" type="ORF">QQX98_008587</name>
</gene>
<dbReference type="Pfam" id="PF14683">
    <property type="entry name" value="CBM-like"/>
    <property type="match status" value="1"/>
</dbReference>
<accession>A0ABR1GV19</accession>
<dbReference type="PANTHER" id="PTHR32018">
    <property type="entry name" value="RHAMNOGALACTURONATE LYASE FAMILY PROTEIN"/>
    <property type="match status" value="1"/>
</dbReference>
<dbReference type="Proteomes" id="UP001498476">
    <property type="component" value="Unassembled WGS sequence"/>
</dbReference>
<dbReference type="PANTHER" id="PTHR32018:SF9">
    <property type="entry name" value="RHAMNOGALACTURONATE LYASE B"/>
    <property type="match status" value="1"/>
</dbReference>
<evidence type="ECO:0000256" key="1">
    <source>
        <dbReference type="ARBA" id="ARBA00023180"/>
    </source>
</evidence>